<keyword evidence="2" id="KW-1133">Transmembrane helix</keyword>
<evidence type="ECO:0000256" key="1">
    <source>
        <dbReference type="SAM" id="MobiDB-lite"/>
    </source>
</evidence>
<keyword evidence="2" id="KW-0472">Membrane</keyword>
<sequence length="227" mass="22518">MTQQTSQATLRRLVVGGLVLTGVIAAVAVTYSVVPAPASTSIPGVAAPTGRTGDASSAPPTASPPATDAESARPPFSAAPVPLGPRTSTEVEAGAQPDPGQPPPLALPPLMTGDLPADASALQKIVAGFPRVIPIAEQSTVVASSVSSSGNRVQATLEATTTQSPASVTEYYRTVFAALSLPGTSTPATGGSSGTVFSRGGDSVTLTVKPDGDGAHYSLFGAIDVTR</sequence>
<keyword evidence="4" id="KW-1185">Reference proteome</keyword>
<evidence type="ECO:0000256" key="2">
    <source>
        <dbReference type="SAM" id="Phobius"/>
    </source>
</evidence>
<feature type="compositionally biased region" description="Low complexity" evidence="1">
    <location>
        <begin position="54"/>
        <end position="69"/>
    </location>
</feature>
<reference evidence="3 4" key="1">
    <citation type="submission" date="2024-06" db="EMBL/GenBank/DDBJ databases">
        <title>Sorghum-associated microbial communities from plants grown in Nebraska, USA.</title>
        <authorList>
            <person name="Schachtman D."/>
        </authorList>
    </citation>
    <scope>NUCLEOTIDE SEQUENCE [LARGE SCALE GENOMIC DNA]</scope>
    <source>
        <strain evidence="3 4">2857</strain>
    </source>
</reference>
<feature type="transmembrane region" description="Helical" evidence="2">
    <location>
        <begin position="12"/>
        <end position="34"/>
    </location>
</feature>
<keyword evidence="2" id="KW-0812">Transmembrane</keyword>
<name>A0ABV2QSI3_9MICO</name>
<dbReference type="RefSeq" id="WP_354026145.1">
    <property type="nucleotide sequence ID" value="NZ_JBEPSJ010000005.1"/>
</dbReference>
<feature type="region of interest" description="Disordered" evidence="1">
    <location>
        <begin position="40"/>
        <end position="112"/>
    </location>
</feature>
<proteinExistence type="predicted"/>
<dbReference type="EMBL" id="JBEPSJ010000005">
    <property type="protein sequence ID" value="MET4583985.1"/>
    <property type="molecule type" value="Genomic_DNA"/>
</dbReference>
<protein>
    <submittedName>
        <fullName evidence="3">Uncharacterized protein</fullName>
    </submittedName>
</protein>
<evidence type="ECO:0000313" key="3">
    <source>
        <dbReference type="EMBL" id="MET4583985.1"/>
    </source>
</evidence>
<gene>
    <name evidence="3" type="ORF">ABIE21_003516</name>
</gene>
<comment type="caution">
    <text evidence="3">The sequence shown here is derived from an EMBL/GenBank/DDBJ whole genome shotgun (WGS) entry which is preliminary data.</text>
</comment>
<evidence type="ECO:0000313" key="4">
    <source>
        <dbReference type="Proteomes" id="UP001549257"/>
    </source>
</evidence>
<organism evidence="3 4">
    <name type="scientific">Conyzicola nivalis</name>
    <dbReference type="NCBI Taxonomy" id="1477021"/>
    <lineage>
        <taxon>Bacteria</taxon>
        <taxon>Bacillati</taxon>
        <taxon>Actinomycetota</taxon>
        <taxon>Actinomycetes</taxon>
        <taxon>Micrococcales</taxon>
        <taxon>Microbacteriaceae</taxon>
        <taxon>Conyzicola</taxon>
    </lineage>
</organism>
<dbReference type="Proteomes" id="UP001549257">
    <property type="component" value="Unassembled WGS sequence"/>
</dbReference>
<accession>A0ABV2QSI3</accession>